<dbReference type="EMBL" id="JAFEUP010000001">
    <property type="protein sequence ID" value="MBM7059343.1"/>
    <property type="molecule type" value="Genomic_DNA"/>
</dbReference>
<evidence type="ECO:0000313" key="2">
    <source>
        <dbReference type="Proteomes" id="UP000717995"/>
    </source>
</evidence>
<name>A0ABS2IBZ8_9GAMM</name>
<dbReference type="RefSeq" id="WP_204914169.1">
    <property type="nucleotide sequence ID" value="NZ_JAFEUP010000001.1"/>
</dbReference>
<organism evidence="1 2">
    <name type="scientific">Zestomonas insulae</name>
    <dbReference type="NCBI Taxonomy" id="2809017"/>
    <lineage>
        <taxon>Bacteria</taxon>
        <taxon>Pseudomonadati</taxon>
        <taxon>Pseudomonadota</taxon>
        <taxon>Gammaproteobacteria</taxon>
        <taxon>Pseudomonadales</taxon>
        <taxon>Pseudomonadaceae</taxon>
        <taxon>Zestomonas</taxon>
    </lineage>
</organism>
<accession>A0ABS2IBZ8</accession>
<dbReference type="Proteomes" id="UP000717995">
    <property type="component" value="Unassembled WGS sequence"/>
</dbReference>
<comment type="caution">
    <text evidence="1">The sequence shown here is derived from an EMBL/GenBank/DDBJ whole genome shotgun (WGS) entry which is preliminary data.</text>
</comment>
<evidence type="ECO:0000313" key="1">
    <source>
        <dbReference type="EMBL" id="MBM7059343.1"/>
    </source>
</evidence>
<evidence type="ECO:0008006" key="3">
    <source>
        <dbReference type="Google" id="ProtNLM"/>
    </source>
</evidence>
<sequence length="220" mass="24515">MNQLRTCLEALLNGEFICVHRSRELFRCLGEPVFRAEVEAALQPLGRTLGALGDVSSPDVFFARYTKLDSSADVESARAMLVGIRDQVRPCVEFIQLSIHAGRSDSHLEPGDEISFSALLEAIEEQSVYKDRLRDLASFDMFNRAKSAKDNKDRLSIILKAMADAGYVIKRDGESANYIATGKMAYLHQVIGWIADYYIEGSQDEQESLVDGQTQQGMVL</sequence>
<gene>
    <name evidence="1" type="ORF">JQX08_01355</name>
</gene>
<reference evidence="1 2" key="1">
    <citation type="submission" date="2021-02" db="EMBL/GenBank/DDBJ databases">
        <authorList>
            <person name="Lee D.-H."/>
        </authorList>
    </citation>
    <scope>NUCLEOTIDE SEQUENCE [LARGE SCALE GENOMIC DNA]</scope>
    <source>
        <strain evidence="1 2">UL073</strain>
    </source>
</reference>
<protein>
    <recommendedName>
        <fullName evidence="3">DUF4194 domain-containing protein</fullName>
    </recommendedName>
</protein>
<keyword evidence="2" id="KW-1185">Reference proteome</keyword>
<proteinExistence type="predicted"/>